<sequence length="496" mass="54648">MGKPTGFLEFARELPKKREPQQRIHDYKEIEMPFSGDDSQRQAARCMDCGTPFCHSGCPLGNIIPEFNDAVYEQNWAYAYEILSSTNNFPEFTGRICPAPCEASCVLGINKPPVAIEFIEKSIAEIAFERGYVTPKAPKVRTGKRVAVIGSGPAGLAAASQLNKAGHTVTVFERADQIGGLLRYGIPDFKLEKWTIDRRLAVMEAEGVTFKTGVNVGVDLKAHDLLDQFDLIMLTGGSTVPRDLSITGRDLKGVYPAMEFLSQQNKRNANRPVHVDHQGVPYADSELWATDKNVVVIGGGDTGSDCVGTSNRHGAASITQIELMPQPPKDRATSTPWPNWPMMLRTSTSHEEGCERYWSINTKAFIGDDNGNLKAMRIVDLEWKNENGRMQMVEVPNSERDIPCELALLAAGFLHPQHNGLLDELGVEYDERGNVRASNYQVTTNPKVFTAGDMRRGQSLVVWAISEGREAARAADVYLMGETLLEGKAVSMLAEV</sequence>
<keyword evidence="1" id="KW-0028">Amino-acid biosynthesis</keyword>
<dbReference type="Gene3D" id="1.10.1060.10">
    <property type="entry name" value="Alpha-helical ferredoxin"/>
    <property type="match status" value="1"/>
</dbReference>
<evidence type="ECO:0000259" key="5">
    <source>
        <dbReference type="Pfam" id="PF07992"/>
    </source>
</evidence>
<dbReference type="RefSeq" id="WP_164040217.1">
    <property type="nucleotide sequence ID" value="NZ_JAAGNZ010000001.1"/>
</dbReference>
<organism evidence="7 8">
    <name type="scientific">Spirosoma agri</name>
    <dbReference type="NCBI Taxonomy" id="1987381"/>
    <lineage>
        <taxon>Bacteria</taxon>
        <taxon>Pseudomonadati</taxon>
        <taxon>Bacteroidota</taxon>
        <taxon>Cytophagia</taxon>
        <taxon>Cytophagales</taxon>
        <taxon>Cytophagaceae</taxon>
        <taxon>Spirosoma</taxon>
    </lineage>
</organism>
<evidence type="ECO:0000256" key="2">
    <source>
        <dbReference type="ARBA" id="ARBA00023002"/>
    </source>
</evidence>
<dbReference type="GO" id="GO:0051536">
    <property type="term" value="F:iron-sulfur cluster binding"/>
    <property type="evidence" value="ECO:0007669"/>
    <property type="project" value="InterPro"/>
</dbReference>
<accession>A0A6M0IL62</accession>
<dbReference type="InterPro" id="IPR028261">
    <property type="entry name" value="DPD_II"/>
</dbReference>
<feature type="domain" description="Dihydroprymidine dehydrogenase" evidence="6">
    <location>
        <begin position="23"/>
        <end position="130"/>
    </location>
</feature>
<evidence type="ECO:0000256" key="4">
    <source>
        <dbReference type="ARBA" id="ARBA00029440"/>
    </source>
</evidence>
<keyword evidence="8" id="KW-1185">Reference proteome</keyword>
<dbReference type="GO" id="GO:0016639">
    <property type="term" value="F:oxidoreductase activity, acting on the CH-NH2 group of donors, NAD or NADP as acceptor"/>
    <property type="evidence" value="ECO:0007669"/>
    <property type="project" value="InterPro"/>
</dbReference>
<dbReference type="SUPFAM" id="SSF46548">
    <property type="entry name" value="alpha-helical ferredoxin"/>
    <property type="match status" value="1"/>
</dbReference>
<comment type="caution">
    <text evidence="7">The sequence shown here is derived from an EMBL/GenBank/DDBJ whole genome shotgun (WGS) entry which is preliminary data.</text>
</comment>
<gene>
    <name evidence="7" type="ORF">GK091_16060</name>
</gene>
<proteinExistence type="predicted"/>
<dbReference type="PRINTS" id="PR00419">
    <property type="entry name" value="ADXRDTASE"/>
</dbReference>
<name>A0A6M0IL62_9BACT</name>
<dbReference type="Proteomes" id="UP000477386">
    <property type="component" value="Unassembled WGS sequence"/>
</dbReference>
<reference evidence="7 8" key="1">
    <citation type="submission" date="2020-02" db="EMBL/GenBank/DDBJ databases">
        <title>Draft genome sequence of two Spirosoma agri KCTC 52727 and Spirosoma terrae KCTC 52035.</title>
        <authorList>
            <person name="Rojas J."/>
            <person name="Ambika Manirajan B."/>
            <person name="Ratering S."/>
            <person name="Suarez C."/>
            <person name="Schnell S."/>
        </authorList>
    </citation>
    <scope>NUCLEOTIDE SEQUENCE [LARGE SCALE GENOMIC DNA]</scope>
    <source>
        <strain evidence="7 8">KCTC 52727</strain>
    </source>
</reference>
<dbReference type="InterPro" id="IPR006005">
    <property type="entry name" value="Glut_synth_ssu1"/>
</dbReference>
<dbReference type="Gene3D" id="3.50.50.60">
    <property type="entry name" value="FAD/NAD(P)-binding domain"/>
    <property type="match status" value="2"/>
</dbReference>
<comment type="pathway">
    <text evidence="4">Amino-acid biosynthesis.</text>
</comment>
<keyword evidence="2" id="KW-0560">Oxidoreductase</keyword>
<evidence type="ECO:0000256" key="1">
    <source>
        <dbReference type="ARBA" id="ARBA00022605"/>
    </source>
</evidence>
<dbReference type="InterPro" id="IPR051394">
    <property type="entry name" value="Glutamate_Synthase"/>
</dbReference>
<dbReference type="Pfam" id="PF14691">
    <property type="entry name" value="Fer4_20"/>
    <property type="match status" value="1"/>
</dbReference>
<dbReference type="InterPro" id="IPR009051">
    <property type="entry name" value="Helical_ferredxn"/>
</dbReference>
<feature type="domain" description="FAD/NAD(P)-binding" evidence="5">
    <location>
        <begin position="145"/>
        <end position="468"/>
    </location>
</feature>
<protein>
    <submittedName>
        <fullName evidence="7">Glutamate synthase subunit beta</fullName>
    </submittedName>
</protein>
<keyword evidence="3" id="KW-0314">Glutamate biosynthesis</keyword>
<dbReference type="SUPFAM" id="SSF51971">
    <property type="entry name" value="Nucleotide-binding domain"/>
    <property type="match status" value="1"/>
</dbReference>
<dbReference type="Pfam" id="PF07992">
    <property type="entry name" value="Pyr_redox_2"/>
    <property type="match status" value="1"/>
</dbReference>
<dbReference type="InterPro" id="IPR036188">
    <property type="entry name" value="FAD/NAD-bd_sf"/>
</dbReference>
<dbReference type="AlphaFoldDB" id="A0A6M0IL62"/>
<evidence type="ECO:0000313" key="7">
    <source>
        <dbReference type="EMBL" id="NEU68405.1"/>
    </source>
</evidence>
<evidence type="ECO:0000313" key="8">
    <source>
        <dbReference type="Proteomes" id="UP000477386"/>
    </source>
</evidence>
<dbReference type="InterPro" id="IPR023753">
    <property type="entry name" value="FAD/NAD-binding_dom"/>
</dbReference>
<dbReference type="PANTHER" id="PTHR43100">
    <property type="entry name" value="GLUTAMATE SYNTHASE [NADPH] SMALL CHAIN"/>
    <property type="match status" value="1"/>
</dbReference>
<evidence type="ECO:0000256" key="3">
    <source>
        <dbReference type="ARBA" id="ARBA00023164"/>
    </source>
</evidence>
<dbReference type="PANTHER" id="PTHR43100:SF1">
    <property type="entry name" value="GLUTAMATE SYNTHASE [NADPH] SMALL CHAIN"/>
    <property type="match status" value="1"/>
</dbReference>
<dbReference type="EMBL" id="JAAGNZ010000001">
    <property type="protein sequence ID" value="NEU68405.1"/>
    <property type="molecule type" value="Genomic_DNA"/>
</dbReference>
<dbReference type="GO" id="GO:0006537">
    <property type="term" value="P:glutamate biosynthetic process"/>
    <property type="evidence" value="ECO:0007669"/>
    <property type="project" value="UniProtKB-KW"/>
</dbReference>
<dbReference type="NCBIfam" id="TIGR01317">
    <property type="entry name" value="GOGAT_sm_gam"/>
    <property type="match status" value="1"/>
</dbReference>
<evidence type="ECO:0000259" key="6">
    <source>
        <dbReference type="Pfam" id="PF14691"/>
    </source>
</evidence>